<evidence type="ECO:0000313" key="3">
    <source>
        <dbReference type="Proteomes" id="UP001212803"/>
    </source>
</evidence>
<sequence length="73" mass="7384">MSIAFGGIVALFFRGLNLVVALGLVALCSYELEKGDYGRFVLGLTFVGIVNAATGGLTAATAYQVANRAAAAG</sequence>
<dbReference type="EMBL" id="CP115149">
    <property type="protein sequence ID" value="WBL35019.1"/>
    <property type="molecule type" value="Genomic_DNA"/>
</dbReference>
<gene>
    <name evidence="2" type="ORF">O0235_09490</name>
</gene>
<evidence type="ECO:0000256" key="1">
    <source>
        <dbReference type="SAM" id="Phobius"/>
    </source>
</evidence>
<evidence type="ECO:0000313" key="2">
    <source>
        <dbReference type="EMBL" id="WBL35019.1"/>
    </source>
</evidence>
<keyword evidence="1" id="KW-0472">Membrane</keyword>
<dbReference type="RefSeq" id="WP_270055547.1">
    <property type="nucleotide sequence ID" value="NZ_CP115149.1"/>
</dbReference>
<reference evidence="2 3" key="1">
    <citation type="journal article" date="2023" name="ISME J.">
        <title>Thermophilic Dehalococcoidia with unusual traits shed light on an unexpected past.</title>
        <authorList>
            <person name="Palmer M."/>
            <person name="Covington J.K."/>
            <person name="Zhou E.M."/>
            <person name="Thomas S.C."/>
            <person name="Habib N."/>
            <person name="Seymour C.O."/>
            <person name="Lai D."/>
            <person name="Johnston J."/>
            <person name="Hashimi A."/>
            <person name="Jiao J.Y."/>
            <person name="Muok A.R."/>
            <person name="Liu L."/>
            <person name="Xian W.D."/>
            <person name="Zhi X.Y."/>
            <person name="Li M.M."/>
            <person name="Silva L.P."/>
            <person name="Bowen B.P."/>
            <person name="Louie K."/>
            <person name="Briegel A."/>
            <person name="Pett-Ridge J."/>
            <person name="Weber P.K."/>
            <person name="Tocheva E.I."/>
            <person name="Woyke T."/>
            <person name="Northen T.R."/>
            <person name="Mayali X."/>
            <person name="Li W.J."/>
            <person name="Hedlund B.P."/>
        </authorList>
    </citation>
    <scope>NUCLEOTIDE SEQUENCE [LARGE SCALE GENOMIC DNA]</scope>
    <source>
        <strain evidence="2 3">YIM 72310</strain>
    </source>
</reference>
<accession>A0ABY7M300</accession>
<name>A0ABY7M300_9CHLR</name>
<keyword evidence="1" id="KW-1133">Transmembrane helix</keyword>
<keyword evidence="1" id="KW-0812">Transmembrane</keyword>
<proteinExistence type="predicted"/>
<feature type="transmembrane region" description="Helical" evidence="1">
    <location>
        <begin position="6"/>
        <end position="28"/>
    </location>
</feature>
<feature type="transmembrane region" description="Helical" evidence="1">
    <location>
        <begin position="40"/>
        <end position="63"/>
    </location>
</feature>
<protein>
    <submittedName>
        <fullName evidence="2">Uncharacterized protein</fullName>
    </submittedName>
</protein>
<organism evidence="2 3">
    <name type="scientific">Tepidiforma flava</name>
    <dbReference type="NCBI Taxonomy" id="3004094"/>
    <lineage>
        <taxon>Bacteria</taxon>
        <taxon>Bacillati</taxon>
        <taxon>Chloroflexota</taxon>
        <taxon>Tepidiformia</taxon>
        <taxon>Tepidiformales</taxon>
        <taxon>Tepidiformaceae</taxon>
        <taxon>Tepidiforma</taxon>
    </lineage>
</organism>
<keyword evidence="3" id="KW-1185">Reference proteome</keyword>
<dbReference type="Proteomes" id="UP001212803">
    <property type="component" value="Chromosome"/>
</dbReference>